<keyword evidence="1" id="KW-0732">Signal</keyword>
<accession>A0AAN6MTP9</accession>
<feature type="chain" id="PRO_5042946529" evidence="1">
    <location>
        <begin position="23"/>
        <end position="168"/>
    </location>
</feature>
<evidence type="ECO:0000313" key="2">
    <source>
        <dbReference type="EMBL" id="KAK3906925.1"/>
    </source>
</evidence>
<dbReference type="Proteomes" id="UP001303889">
    <property type="component" value="Unassembled WGS sequence"/>
</dbReference>
<comment type="caution">
    <text evidence="2">The sequence shown here is derived from an EMBL/GenBank/DDBJ whole genome shotgun (WGS) entry which is preliminary data.</text>
</comment>
<protein>
    <submittedName>
        <fullName evidence="2">Uncharacterized protein</fullName>
    </submittedName>
</protein>
<reference evidence="2" key="2">
    <citation type="submission" date="2023-05" db="EMBL/GenBank/DDBJ databases">
        <authorList>
            <consortium name="Lawrence Berkeley National Laboratory"/>
            <person name="Steindorff A."/>
            <person name="Hensen N."/>
            <person name="Bonometti L."/>
            <person name="Westerberg I."/>
            <person name="Brannstrom I.O."/>
            <person name="Guillou S."/>
            <person name="Cros-Aarteil S."/>
            <person name="Calhoun S."/>
            <person name="Haridas S."/>
            <person name="Kuo A."/>
            <person name="Mondo S."/>
            <person name="Pangilinan J."/>
            <person name="Riley R."/>
            <person name="Labutti K."/>
            <person name="Andreopoulos B."/>
            <person name="Lipzen A."/>
            <person name="Chen C."/>
            <person name="Yanf M."/>
            <person name="Daum C."/>
            <person name="Ng V."/>
            <person name="Clum A."/>
            <person name="Ohm R."/>
            <person name="Martin F."/>
            <person name="Silar P."/>
            <person name="Natvig D."/>
            <person name="Lalanne C."/>
            <person name="Gautier V."/>
            <person name="Ament-Velasquez S.L."/>
            <person name="Kruys A."/>
            <person name="Hutchinson M.I."/>
            <person name="Powell A.J."/>
            <person name="Barry K."/>
            <person name="Miller A.N."/>
            <person name="Grigoriev I.V."/>
            <person name="Debuchy R."/>
            <person name="Gladieux P."/>
            <person name="Thoren M.H."/>
            <person name="Johannesson H."/>
        </authorList>
    </citation>
    <scope>NUCLEOTIDE SEQUENCE</scope>
    <source>
        <strain evidence="2">CBS 103.79</strain>
    </source>
</reference>
<sequence>MFSHRLLLLFILLALTSTLCLAAPPQPWYEKYHQRRVTVPQSYYEGLWLRRQTPLKLNAVRDVVCIDPNVRFLLFDEYAASLAICGGIAGGAATTTRCGGNLSETAGRSGRAAFGLRALAAGAAINVSKDAWAACVSAARETCPQGSFSGVCVGAATVGDVEFRLESV</sequence>
<dbReference type="EMBL" id="MU855316">
    <property type="protein sequence ID" value="KAK3906925.1"/>
    <property type="molecule type" value="Genomic_DNA"/>
</dbReference>
<organism evidence="2 3">
    <name type="scientific">Staphylotrichum tortipilum</name>
    <dbReference type="NCBI Taxonomy" id="2831512"/>
    <lineage>
        <taxon>Eukaryota</taxon>
        <taxon>Fungi</taxon>
        <taxon>Dikarya</taxon>
        <taxon>Ascomycota</taxon>
        <taxon>Pezizomycotina</taxon>
        <taxon>Sordariomycetes</taxon>
        <taxon>Sordariomycetidae</taxon>
        <taxon>Sordariales</taxon>
        <taxon>Chaetomiaceae</taxon>
        <taxon>Staphylotrichum</taxon>
    </lineage>
</organism>
<evidence type="ECO:0000256" key="1">
    <source>
        <dbReference type="SAM" id="SignalP"/>
    </source>
</evidence>
<reference evidence="2" key="1">
    <citation type="journal article" date="2023" name="Mol. Phylogenet. Evol.">
        <title>Genome-scale phylogeny and comparative genomics of the fungal order Sordariales.</title>
        <authorList>
            <person name="Hensen N."/>
            <person name="Bonometti L."/>
            <person name="Westerberg I."/>
            <person name="Brannstrom I.O."/>
            <person name="Guillou S."/>
            <person name="Cros-Aarteil S."/>
            <person name="Calhoun S."/>
            <person name="Haridas S."/>
            <person name="Kuo A."/>
            <person name="Mondo S."/>
            <person name="Pangilinan J."/>
            <person name="Riley R."/>
            <person name="LaButti K."/>
            <person name="Andreopoulos B."/>
            <person name="Lipzen A."/>
            <person name="Chen C."/>
            <person name="Yan M."/>
            <person name="Daum C."/>
            <person name="Ng V."/>
            <person name="Clum A."/>
            <person name="Steindorff A."/>
            <person name="Ohm R.A."/>
            <person name="Martin F."/>
            <person name="Silar P."/>
            <person name="Natvig D.O."/>
            <person name="Lalanne C."/>
            <person name="Gautier V."/>
            <person name="Ament-Velasquez S.L."/>
            <person name="Kruys A."/>
            <person name="Hutchinson M.I."/>
            <person name="Powell A.J."/>
            <person name="Barry K."/>
            <person name="Miller A.N."/>
            <person name="Grigoriev I.V."/>
            <person name="Debuchy R."/>
            <person name="Gladieux P."/>
            <person name="Hiltunen Thoren M."/>
            <person name="Johannesson H."/>
        </authorList>
    </citation>
    <scope>NUCLEOTIDE SEQUENCE</scope>
    <source>
        <strain evidence="2">CBS 103.79</strain>
    </source>
</reference>
<evidence type="ECO:0000313" key="3">
    <source>
        <dbReference type="Proteomes" id="UP001303889"/>
    </source>
</evidence>
<proteinExistence type="predicted"/>
<keyword evidence="3" id="KW-1185">Reference proteome</keyword>
<gene>
    <name evidence="2" type="ORF">C8A05DRAFT_29125</name>
</gene>
<dbReference type="AlphaFoldDB" id="A0AAN6MTP9"/>
<name>A0AAN6MTP9_9PEZI</name>
<feature type="signal peptide" evidence="1">
    <location>
        <begin position="1"/>
        <end position="22"/>
    </location>
</feature>